<evidence type="ECO:0000256" key="2">
    <source>
        <dbReference type="SAM" id="Phobius"/>
    </source>
</evidence>
<feature type="transmembrane region" description="Helical" evidence="2">
    <location>
        <begin position="113"/>
        <end position="137"/>
    </location>
</feature>
<dbReference type="InterPro" id="IPR044926">
    <property type="entry name" value="RGS_subdomain_2"/>
</dbReference>
<feature type="transmembrane region" description="Helical" evidence="2">
    <location>
        <begin position="279"/>
        <end position="309"/>
    </location>
</feature>
<dbReference type="SUPFAM" id="SSF48097">
    <property type="entry name" value="Regulator of G-protein signaling, RGS"/>
    <property type="match status" value="1"/>
</dbReference>
<gene>
    <name evidence="4" type="ORF">NAEGRDRAFT_81182</name>
</gene>
<feature type="domain" description="RGS" evidence="3">
    <location>
        <begin position="326"/>
        <end position="493"/>
    </location>
</feature>
<dbReference type="EMBL" id="GG738897">
    <property type="protein sequence ID" value="EFC39681.1"/>
    <property type="molecule type" value="Genomic_DNA"/>
</dbReference>
<dbReference type="VEuPathDB" id="AmoebaDB:NAEGRDRAFT_81182"/>
<protein>
    <submittedName>
        <fullName evidence="4">RGS domain-containing protein</fullName>
    </submittedName>
</protein>
<evidence type="ECO:0000256" key="1">
    <source>
        <dbReference type="SAM" id="MobiDB-lite"/>
    </source>
</evidence>
<feature type="compositionally biased region" description="Polar residues" evidence="1">
    <location>
        <begin position="1"/>
        <end position="14"/>
    </location>
</feature>
<dbReference type="Proteomes" id="UP000006671">
    <property type="component" value="Unassembled WGS sequence"/>
</dbReference>
<keyword evidence="2" id="KW-0472">Membrane</keyword>
<keyword evidence="5" id="KW-1185">Reference proteome</keyword>
<feature type="compositionally biased region" description="Polar residues" evidence="1">
    <location>
        <begin position="27"/>
        <end position="75"/>
    </location>
</feature>
<dbReference type="RefSeq" id="XP_002672425.1">
    <property type="nucleotide sequence ID" value="XM_002672379.1"/>
</dbReference>
<dbReference type="InterPro" id="IPR036305">
    <property type="entry name" value="RGS_sf"/>
</dbReference>
<dbReference type="Gene3D" id="1.10.167.10">
    <property type="entry name" value="Regulator of G-protein Signalling 4, domain 2"/>
    <property type="match status" value="1"/>
</dbReference>
<sequence length="512" mass="57300">MDVSSPPMSGNNLIDHNHTNTNTNQTASFQTTSTSPITQPVASPENQTITSSTGTKKVTITSPALTTTKQSQQQHGFAPSESGKSGSSFSHSKLMLRTCCGVVELTSMKLACLAGMVVTVFGLLVLAAISIASFVMATNKSTDILINIGRASYLFESSNAFVVKYVFTSTPNNGAKFVEAQLLYYNFTNEMGDIVADIVGQLNEPSLKSLINATSVEAIKLLQKENSQILVQFNLGQAQDVYARLNSDTYNDILSKFKSGLDGLVSFIQDKEKEKDTQVLAITSVQLIVIVISLFVVLPIIVFVFTFAINRDSLYLEKIRRANAIMLIDTMEDDGLRAVFKIHCEKEKSSENYLLLEKIQYYRSLCERSLELQAKLFRDDPNSDSSSDISESAHPAKKKKESSLEREYNELEVKKYEVAFEIFTEFLEVTGVMSVNISHLLVNAVKDKLDKYNDKQIDSLPEDMFNVLEKETCLVMMDTHHRFKQSLAFQREMKIDKIKIDQLKKKKETDDF</sequence>
<dbReference type="SMART" id="SM00315">
    <property type="entry name" value="RGS"/>
    <property type="match status" value="1"/>
</dbReference>
<reference evidence="4 5" key="1">
    <citation type="journal article" date="2010" name="Cell">
        <title>The genome of Naegleria gruberi illuminates early eukaryotic versatility.</title>
        <authorList>
            <person name="Fritz-Laylin L.K."/>
            <person name="Prochnik S.E."/>
            <person name="Ginger M.L."/>
            <person name="Dacks J.B."/>
            <person name="Carpenter M.L."/>
            <person name="Field M.C."/>
            <person name="Kuo A."/>
            <person name="Paredez A."/>
            <person name="Chapman J."/>
            <person name="Pham J."/>
            <person name="Shu S."/>
            <person name="Neupane R."/>
            <person name="Cipriano M."/>
            <person name="Mancuso J."/>
            <person name="Tu H."/>
            <person name="Salamov A."/>
            <person name="Lindquist E."/>
            <person name="Shapiro H."/>
            <person name="Lucas S."/>
            <person name="Grigoriev I.V."/>
            <person name="Cande W.Z."/>
            <person name="Fulton C."/>
            <person name="Rokhsar D.S."/>
            <person name="Dawson S.C."/>
        </authorList>
    </citation>
    <scope>NUCLEOTIDE SEQUENCE [LARGE SCALE GENOMIC DNA]</scope>
    <source>
        <strain evidence="4 5">NEG-M</strain>
    </source>
</reference>
<organism evidence="5">
    <name type="scientific">Naegleria gruberi</name>
    <name type="common">Amoeba</name>
    <dbReference type="NCBI Taxonomy" id="5762"/>
    <lineage>
        <taxon>Eukaryota</taxon>
        <taxon>Discoba</taxon>
        <taxon>Heterolobosea</taxon>
        <taxon>Tetramitia</taxon>
        <taxon>Eutetramitia</taxon>
        <taxon>Vahlkampfiidae</taxon>
        <taxon>Naegleria</taxon>
    </lineage>
</organism>
<evidence type="ECO:0000259" key="3">
    <source>
        <dbReference type="SMART" id="SM00315"/>
    </source>
</evidence>
<proteinExistence type="predicted"/>
<name>D2VTN4_NAEGR</name>
<feature type="region of interest" description="Disordered" evidence="1">
    <location>
        <begin position="379"/>
        <end position="401"/>
    </location>
</feature>
<dbReference type="Pfam" id="PF00615">
    <property type="entry name" value="RGS"/>
    <property type="match status" value="1"/>
</dbReference>
<keyword evidence="2" id="KW-0812">Transmembrane</keyword>
<dbReference type="AlphaFoldDB" id="D2VTN4"/>
<evidence type="ECO:0000313" key="4">
    <source>
        <dbReference type="EMBL" id="EFC39681.1"/>
    </source>
</evidence>
<dbReference type="InterPro" id="IPR016137">
    <property type="entry name" value="RGS"/>
</dbReference>
<dbReference type="KEGG" id="ngr:NAEGRDRAFT_81182"/>
<feature type="region of interest" description="Disordered" evidence="1">
    <location>
        <begin position="1"/>
        <end position="90"/>
    </location>
</feature>
<dbReference type="GeneID" id="8860856"/>
<accession>D2VTN4</accession>
<feature type="compositionally biased region" description="Low complexity" evidence="1">
    <location>
        <begin position="80"/>
        <end position="90"/>
    </location>
</feature>
<keyword evidence="2" id="KW-1133">Transmembrane helix</keyword>
<dbReference type="InParanoid" id="D2VTN4"/>
<feature type="compositionally biased region" description="Low complexity" evidence="1">
    <location>
        <begin position="383"/>
        <end position="392"/>
    </location>
</feature>
<evidence type="ECO:0000313" key="5">
    <source>
        <dbReference type="Proteomes" id="UP000006671"/>
    </source>
</evidence>